<accession>A0ABS9SKE7</accession>
<keyword evidence="2" id="KW-1185">Reference proteome</keyword>
<protein>
    <submittedName>
        <fullName evidence="1">Uncharacterized protein</fullName>
    </submittedName>
</protein>
<dbReference type="RefSeq" id="WP_240830502.1">
    <property type="nucleotide sequence ID" value="NZ_JAKWBL010000002.1"/>
</dbReference>
<sequence length="97" mass="10470">MGADGMILNEPGQLTLAVNGGNDKIFQLTTEDNWGSAVLSATTLTADRFSYPATLTKSGEDIWVMNAKTNELVDSNAVPAKRFAIQKGIFKPIPKKK</sequence>
<name>A0ABS9SKE7_9BACT</name>
<evidence type="ECO:0000313" key="2">
    <source>
        <dbReference type="Proteomes" id="UP001202248"/>
    </source>
</evidence>
<evidence type="ECO:0000313" key="1">
    <source>
        <dbReference type="EMBL" id="MCH5598833.1"/>
    </source>
</evidence>
<proteinExistence type="predicted"/>
<gene>
    <name evidence="1" type="ORF">MKP09_13425</name>
</gene>
<dbReference type="EMBL" id="JAKWBL010000002">
    <property type="protein sequence ID" value="MCH5598833.1"/>
    <property type="molecule type" value="Genomic_DNA"/>
</dbReference>
<comment type="caution">
    <text evidence="1">The sequence shown here is derived from an EMBL/GenBank/DDBJ whole genome shotgun (WGS) entry which is preliminary data.</text>
</comment>
<organism evidence="1 2">
    <name type="scientific">Niabella ginsengisoli</name>
    <dbReference type="NCBI Taxonomy" id="522298"/>
    <lineage>
        <taxon>Bacteria</taxon>
        <taxon>Pseudomonadati</taxon>
        <taxon>Bacteroidota</taxon>
        <taxon>Chitinophagia</taxon>
        <taxon>Chitinophagales</taxon>
        <taxon>Chitinophagaceae</taxon>
        <taxon>Niabella</taxon>
    </lineage>
</organism>
<dbReference type="Proteomes" id="UP001202248">
    <property type="component" value="Unassembled WGS sequence"/>
</dbReference>
<reference evidence="1 2" key="1">
    <citation type="submission" date="2022-02" db="EMBL/GenBank/DDBJ databases">
        <authorList>
            <person name="Min J."/>
        </authorList>
    </citation>
    <scope>NUCLEOTIDE SEQUENCE [LARGE SCALE GENOMIC DNA]</scope>
    <source>
        <strain evidence="1 2">GR10-1</strain>
    </source>
</reference>